<proteinExistence type="predicted"/>
<gene>
    <name evidence="8" type="ORF">SAMN05216249_103135</name>
</gene>
<evidence type="ECO:0000256" key="2">
    <source>
        <dbReference type="ARBA" id="ARBA00022475"/>
    </source>
</evidence>
<feature type="transmembrane region" description="Helical" evidence="6">
    <location>
        <begin position="269"/>
        <end position="295"/>
    </location>
</feature>
<dbReference type="Proteomes" id="UP000198838">
    <property type="component" value="Unassembled WGS sequence"/>
</dbReference>
<dbReference type="SUPFAM" id="SSF82866">
    <property type="entry name" value="Multidrug efflux transporter AcrB transmembrane domain"/>
    <property type="match status" value="2"/>
</dbReference>
<dbReference type="Gene3D" id="1.20.1640.10">
    <property type="entry name" value="Multidrug efflux transporter AcrB transmembrane domain"/>
    <property type="match status" value="2"/>
</dbReference>
<feature type="transmembrane region" description="Helical" evidence="6">
    <location>
        <begin position="572"/>
        <end position="591"/>
    </location>
</feature>
<feature type="transmembrane region" description="Helical" evidence="6">
    <location>
        <begin position="611"/>
        <end position="639"/>
    </location>
</feature>
<feature type="transmembrane region" description="Helical" evidence="6">
    <location>
        <begin position="651"/>
        <end position="674"/>
    </location>
</feature>
<feature type="transmembrane region" description="Helical" evidence="6">
    <location>
        <begin position="301"/>
        <end position="327"/>
    </location>
</feature>
<dbReference type="AlphaFoldDB" id="A0A1I0W708"/>
<evidence type="ECO:0000313" key="9">
    <source>
        <dbReference type="Proteomes" id="UP000198838"/>
    </source>
</evidence>
<evidence type="ECO:0000256" key="6">
    <source>
        <dbReference type="SAM" id="Phobius"/>
    </source>
</evidence>
<comment type="subcellular location">
    <subcellularLocation>
        <location evidence="1">Cell membrane</location>
        <topology evidence="1">Multi-pass membrane protein</topology>
    </subcellularLocation>
</comment>
<dbReference type="RefSeq" id="WP_330391995.1">
    <property type="nucleotide sequence ID" value="NZ_FOJY01000003.1"/>
</dbReference>
<evidence type="ECO:0000313" key="8">
    <source>
        <dbReference type="EMBL" id="SFA84545.1"/>
    </source>
</evidence>
<dbReference type="PANTHER" id="PTHR33406:SF13">
    <property type="entry name" value="MEMBRANE PROTEIN YDFJ"/>
    <property type="match status" value="1"/>
</dbReference>
<dbReference type="STRING" id="1120918.SAMN05216249_103135"/>
<evidence type="ECO:0000256" key="4">
    <source>
        <dbReference type="ARBA" id="ARBA00022989"/>
    </source>
</evidence>
<keyword evidence="3 6" id="KW-0812">Transmembrane</keyword>
<evidence type="ECO:0000256" key="3">
    <source>
        <dbReference type="ARBA" id="ARBA00022692"/>
    </source>
</evidence>
<feature type="transmembrane region" description="Helical" evidence="6">
    <location>
        <begin position="201"/>
        <end position="220"/>
    </location>
</feature>
<dbReference type="InterPro" id="IPR000731">
    <property type="entry name" value="SSD"/>
</dbReference>
<dbReference type="PROSITE" id="PS50156">
    <property type="entry name" value="SSD"/>
    <property type="match status" value="1"/>
</dbReference>
<reference evidence="8 9" key="1">
    <citation type="submission" date="2016-10" db="EMBL/GenBank/DDBJ databases">
        <authorList>
            <person name="de Groot N.N."/>
        </authorList>
    </citation>
    <scope>NUCLEOTIDE SEQUENCE [LARGE SCALE GENOMIC DNA]</scope>
    <source>
        <strain evidence="8 9">DSM 5522</strain>
    </source>
</reference>
<evidence type="ECO:0000256" key="5">
    <source>
        <dbReference type="ARBA" id="ARBA00023136"/>
    </source>
</evidence>
<keyword evidence="9" id="KW-1185">Reference proteome</keyword>
<dbReference type="EMBL" id="FOJY01000003">
    <property type="protein sequence ID" value="SFA84545.1"/>
    <property type="molecule type" value="Genomic_DNA"/>
</dbReference>
<feature type="transmembrane region" description="Helical" evidence="6">
    <location>
        <begin position="353"/>
        <end position="370"/>
    </location>
</feature>
<protein>
    <recommendedName>
        <fullName evidence="7">SSD domain-containing protein</fullName>
    </recommendedName>
</protein>
<evidence type="ECO:0000259" key="7">
    <source>
        <dbReference type="PROSITE" id="PS50156"/>
    </source>
</evidence>
<evidence type="ECO:0000256" key="1">
    <source>
        <dbReference type="ARBA" id="ARBA00004651"/>
    </source>
</evidence>
<feature type="transmembrane region" description="Helical" evidence="6">
    <location>
        <begin position="520"/>
        <end position="539"/>
    </location>
</feature>
<keyword evidence="5 6" id="KW-0472">Membrane</keyword>
<sequence>MKNGLGKFVVKHRILILVIAALLLIPAAFGYIHTRVNYDILSYLPKDIETMKGQDIMVEEFGKGAFSMCVVEGMNTKDVEELKGEIEKVDHVAKVIWYTNFVDASVPKELLPDELYEAFNNGDCTLMAIMYDDTTSADGTMDALTQIRKIADKKCFISGMTGIVLDTKNLCEKEMIMYVVIAVICSLIVLSLMLDSFLIPFILMISIGLGIIYNMGSNIFLGEISYITKALAAVLQLGVTTDYTIFLWHSYKEEQEKCNDKLEAMEIAIGNTFSSVISSSITTVAGFVALCFMSFTLGVDLGIVMAKGVVLGVISCVTILPALIITFDKQIEKTMHKPLVPDLGFLAKPILKYKPLFIAIFLILLVPAFWGQKNAKVYYNLDQTLPETLDCRIANKKLQDTFNMTETSMILVDADLNAGDMNNMVKEIKNLDGIKNVIGLNLLTGNGVPEALIPEDIISELKTKDYQIMLVSSQYELATDEINKQCDDISAIIKSYDKNAMLVGEAPCTKDLVEITDKDFASVNVASIGAIFVIIALVFKSISLPVLLVSVIEFAIFVNMGIPYYTGLTLPFVASIVIGTIQLGATVDYAILLTTRYKRERYEGKDKKEAVYIAVSTSIQSVITSGLSFFAATFGVGFYSSISMIGVLCSLMARGALISTTTVLLVLPAVLTIFDKVICKTTIGFLPKNAK</sequence>
<dbReference type="Pfam" id="PF03176">
    <property type="entry name" value="MMPL"/>
    <property type="match status" value="2"/>
</dbReference>
<name>A0A1I0W708_9FIRM</name>
<dbReference type="InterPro" id="IPR050545">
    <property type="entry name" value="Mycobact_MmpL"/>
</dbReference>
<keyword evidence="4 6" id="KW-1133">Transmembrane helix</keyword>
<dbReference type="PANTHER" id="PTHR33406">
    <property type="entry name" value="MEMBRANE PROTEIN MJ1562-RELATED"/>
    <property type="match status" value="1"/>
</dbReference>
<keyword evidence="2" id="KW-1003">Cell membrane</keyword>
<dbReference type="GO" id="GO:0005886">
    <property type="term" value="C:plasma membrane"/>
    <property type="evidence" value="ECO:0007669"/>
    <property type="project" value="UniProtKB-SubCell"/>
</dbReference>
<feature type="transmembrane region" description="Helical" evidence="6">
    <location>
        <begin position="175"/>
        <end position="194"/>
    </location>
</feature>
<dbReference type="InterPro" id="IPR004869">
    <property type="entry name" value="MMPL_dom"/>
</dbReference>
<feature type="transmembrane region" description="Helical" evidence="6">
    <location>
        <begin position="546"/>
        <end position="566"/>
    </location>
</feature>
<organism evidence="8 9">
    <name type="scientific">Acetitomaculum ruminis DSM 5522</name>
    <dbReference type="NCBI Taxonomy" id="1120918"/>
    <lineage>
        <taxon>Bacteria</taxon>
        <taxon>Bacillati</taxon>
        <taxon>Bacillota</taxon>
        <taxon>Clostridia</taxon>
        <taxon>Lachnospirales</taxon>
        <taxon>Lachnospiraceae</taxon>
        <taxon>Acetitomaculum</taxon>
    </lineage>
</organism>
<accession>A0A1I0W708</accession>
<feature type="domain" description="SSD" evidence="7">
    <location>
        <begin position="544"/>
        <end position="673"/>
    </location>
</feature>